<evidence type="ECO:0000313" key="2">
    <source>
        <dbReference type="Proteomes" id="UP001151699"/>
    </source>
</evidence>
<evidence type="ECO:0000313" key="1">
    <source>
        <dbReference type="EMBL" id="KAJ6638816.1"/>
    </source>
</evidence>
<dbReference type="AlphaFoldDB" id="A0A9Q0MVM9"/>
<gene>
    <name evidence="1" type="ORF">Bhyg_11554</name>
</gene>
<sequence length="179" mass="20601">MERRKGSFTKDYQKLSRSKDCIYLDQYNLIIDVDMSIDTHLQYNAWKPRRRLILFNRVNLLRTWGHSNITDSDEPDEPAKFARLHSGIPSAAKEVDQMAAARQTWGYQNNCDSFTRSLKTDFNIDDIDLVFVTTKPEKSSKSNASDCNQSRSEITFLKCKQIKVGSVVVYTSDVESCDI</sequence>
<dbReference type="EMBL" id="WJQU01000003">
    <property type="protein sequence ID" value="KAJ6638816.1"/>
    <property type="molecule type" value="Genomic_DNA"/>
</dbReference>
<comment type="caution">
    <text evidence="1">The sequence shown here is derived from an EMBL/GenBank/DDBJ whole genome shotgun (WGS) entry which is preliminary data.</text>
</comment>
<proteinExistence type="predicted"/>
<accession>A0A9Q0MVM9</accession>
<keyword evidence="2" id="KW-1185">Reference proteome</keyword>
<protein>
    <submittedName>
        <fullName evidence="1">Uncharacterized protein</fullName>
    </submittedName>
</protein>
<name>A0A9Q0MVM9_9DIPT</name>
<reference evidence="1" key="1">
    <citation type="submission" date="2022-07" db="EMBL/GenBank/DDBJ databases">
        <authorList>
            <person name="Trinca V."/>
            <person name="Uliana J.V.C."/>
            <person name="Torres T.T."/>
            <person name="Ward R.J."/>
            <person name="Monesi N."/>
        </authorList>
    </citation>
    <scope>NUCLEOTIDE SEQUENCE</scope>
    <source>
        <strain evidence="1">HSMRA1968</strain>
        <tissue evidence="1">Whole embryos</tissue>
    </source>
</reference>
<organism evidence="1 2">
    <name type="scientific">Pseudolycoriella hygida</name>
    <dbReference type="NCBI Taxonomy" id="35572"/>
    <lineage>
        <taxon>Eukaryota</taxon>
        <taxon>Metazoa</taxon>
        <taxon>Ecdysozoa</taxon>
        <taxon>Arthropoda</taxon>
        <taxon>Hexapoda</taxon>
        <taxon>Insecta</taxon>
        <taxon>Pterygota</taxon>
        <taxon>Neoptera</taxon>
        <taxon>Endopterygota</taxon>
        <taxon>Diptera</taxon>
        <taxon>Nematocera</taxon>
        <taxon>Sciaroidea</taxon>
        <taxon>Sciaridae</taxon>
        <taxon>Pseudolycoriella</taxon>
    </lineage>
</organism>
<dbReference type="Proteomes" id="UP001151699">
    <property type="component" value="Chromosome X"/>
</dbReference>